<evidence type="ECO:0000313" key="1">
    <source>
        <dbReference type="EMBL" id="SEK91493.1"/>
    </source>
</evidence>
<protein>
    <submittedName>
        <fullName evidence="1">Uncharacterized protein</fullName>
    </submittedName>
</protein>
<sequence length="210" mass="23261">MAALPWISPADADDMLFDDPLGSTPDFGFALLRPKAKGKRNTTADLARAKLQPSKPDDAAWGPDGLWPITCTTSRLVPAPGVAIEPDALEGLFEGYDGRIKPHQKLLATVLTMRFDHGWQAADILSLVGTYALQHLALERRLTSLNVVHMPADELSARRPHAHCVVLARVHRASGWGELHRDLVAREAQATFEAEWETFRDEWEPRFTPG</sequence>
<evidence type="ECO:0000313" key="2">
    <source>
        <dbReference type="Proteomes" id="UP000199214"/>
    </source>
</evidence>
<reference evidence="2" key="1">
    <citation type="submission" date="2016-10" db="EMBL/GenBank/DDBJ databases">
        <authorList>
            <person name="Varghese N."/>
            <person name="Submissions S."/>
        </authorList>
    </citation>
    <scope>NUCLEOTIDE SEQUENCE [LARGE SCALE GENOMIC DNA]</scope>
    <source>
        <strain evidence="2">JS21-1</strain>
    </source>
</reference>
<dbReference type="OrthoDB" id="7547066at2"/>
<dbReference type="RefSeq" id="WP_093004153.1">
    <property type="nucleotide sequence ID" value="NZ_FNZZ01000002.1"/>
</dbReference>
<proteinExistence type="predicted"/>
<accession>A0A1H7KXD2</accession>
<dbReference type="STRING" id="1855283.SAMN05216382_1101"/>
<gene>
    <name evidence="1" type="ORF">SAMN05216382_1101</name>
</gene>
<dbReference type="EMBL" id="FNZZ01000002">
    <property type="protein sequence ID" value="SEK91493.1"/>
    <property type="molecule type" value="Genomic_DNA"/>
</dbReference>
<name>A0A1H7KXD2_9SPHN</name>
<dbReference type="Proteomes" id="UP000199214">
    <property type="component" value="Unassembled WGS sequence"/>
</dbReference>
<dbReference type="AlphaFoldDB" id="A0A1H7KXD2"/>
<keyword evidence="2" id="KW-1185">Reference proteome</keyword>
<organism evidence="1 2">
    <name type="scientific">Sphingomonas palmae</name>
    <dbReference type="NCBI Taxonomy" id="1855283"/>
    <lineage>
        <taxon>Bacteria</taxon>
        <taxon>Pseudomonadati</taxon>
        <taxon>Pseudomonadota</taxon>
        <taxon>Alphaproteobacteria</taxon>
        <taxon>Sphingomonadales</taxon>
        <taxon>Sphingomonadaceae</taxon>
        <taxon>Sphingomonas</taxon>
    </lineage>
</organism>